<evidence type="ECO:0000313" key="1">
    <source>
        <dbReference type="Proteomes" id="UP000887540"/>
    </source>
</evidence>
<evidence type="ECO:0000313" key="2">
    <source>
        <dbReference type="WBParaSite" id="ACRNAN_scaffold29776.g23243.t1"/>
    </source>
</evidence>
<keyword evidence="1" id="KW-1185">Reference proteome</keyword>
<dbReference type="Proteomes" id="UP000887540">
    <property type="component" value="Unplaced"/>
</dbReference>
<protein>
    <submittedName>
        <fullName evidence="2">Ovule protein</fullName>
    </submittedName>
</protein>
<reference evidence="2" key="1">
    <citation type="submission" date="2022-11" db="UniProtKB">
        <authorList>
            <consortium name="WormBaseParasite"/>
        </authorList>
    </citation>
    <scope>IDENTIFICATION</scope>
</reference>
<organism evidence="1 2">
    <name type="scientific">Acrobeloides nanus</name>
    <dbReference type="NCBI Taxonomy" id="290746"/>
    <lineage>
        <taxon>Eukaryota</taxon>
        <taxon>Metazoa</taxon>
        <taxon>Ecdysozoa</taxon>
        <taxon>Nematoda</taxon>
        <taxon>Chromadorea</taxon>
        <taxon>Rhabditida</taxon>
        <taxon>Tylenchina</taxon>
        <taxon>Cephalobomorpha</taxon>
        <taxon>Cephaloboidea</taxon>
        <taxon>Cephalobidae</taxon>
        <taxon>Acrobeloides</taxon>
    </lineage>
</organism>
<proteinExistence type="predicted"/>
<sequence length="76" mass="8588">MMSQVCTYVSSKGKKENFEASALKLNPFLTAVLKMDTTFFEFISANLFPNLISVCWHAANNSKSLIRNSNCYDRIS</sequence>
<accession>A0A914DLE2</accession>
<name>A0A914DLE2_9BILA</name>
<dbReference type="WBParaSite" id="ACRNAN_scaffold29776.g23243.t1">
    <property type="protein sequence ID" value="ACRNAN_scaffold29776.g23243.t1"/>
    <property type="gene ID" value="ACRNAN_scaffold29776.g23243"/>
</dbReference>
<dbReference type="AlphaFoldDB" id="A0A914DLE2"/>